<keyword evidence="1" id="KW-0732">Signal</keyword>
<dbReference type="AlphaFoldDB" id="A0A848F4U9"/>
<proteinExistence type="predicted"/>
<comment type="caution">
    <text evidence="3">The sequence shown here is derived from an EMBL/GenBank/DDBJ whole genome shotgun (WGS) entry which is preliminary data.</text>
</comment>
<dbReference type="PROSITE" id="PS51257">
    <property type="entry name" value="PROKAR_LIPOPROTEIN"/>
    <property type="match status" value="1"/>
</dbReference>
<organism evidence="3 4">
    <name type="scientific">Azohydromonas caseinilytica</name>
    <dbReference type="NCBI Taxonomy" id="2728836"/>
    <lineage>
        <taxon>Bacteria</taxon>
        <taxon>Pseudomonadati</taxon>
        <taxon>Pseudomonadota</taxon>
        <taxon>Betaproteobacteria</taxon>
        <taxon>Burkholderiales</taxon>
        <taxon>Sphaerotilaceae</taxon>
        <taxon>Azohydromonas</taxon>
    </lineage>
</organism>
<evidence type="ECO:0000313" key="4">
    <source>
        <dbReference type="Proteomes" id="UP000574067"/>
    </source>
</evidence>
<evidence type="ECO:0000313" key="3">
    <source>
        <dbReference type="EMBL" id="NML13639.1"/>
    </source>
</evidence>
<dbReference type="Pfam" id="PF13590">
    <property type="entry name" value="DUF4136"/>
    <property type="match status" value="1"/>
</dbReference>
<name>A0A848F4U9_9BURK</name>
<protein>
    <submittedName>
        <fullName evidence="3">DUF4136 domain-containing protein</fullName>
    </submittedName>
</protein>
<dbReference type="InterPro" id="IPR025411">
    <property type="entry name" value="DUF4136"/>
</dbReference>
<dbReference type="Proteomes" id="UP000574067">
    <property type="component" value="Unassembled WGS sequence"/>
</dbReference>
<gene>
    <name evidence="3" type="ORF">HHL10_01410</name>
</gene>
<feature type="domain" description="DUF4136" evidence="2">
    <location>
        <begin position="35"/>
        <end position="189"/>
    </location>
</feature>
<reference evidence="3 4" key="1">
    <citation type="submission" date="2020-04" db="EMBL/GenBank/DDBJ databases">
        <title>Azohydromonas sp. isolated from soil.</title>
        <authorList>
            <person name="Dahal R.H."/>
        </authorList>
    </citation>
    <scope>NUCLEOTIDE SEQUENCE [LARGE SCALE GENOMIC DNA]</scope>
    <source>
        <strain evidence="3 4">G-1-1-14</strain>
    </source>
</reference>
<evidence type="ECO:0000256" key="1">
    <source>
        <dbReference type="SAM" id="SignalP"/>
    </source>
</evidence>
<sequence>MRRLPLALAAATLLGGCAALNQVSSDVVAYGAWPAGRTPGSYVFERLPSQQAELTLQQQLEDAARPALAAVGFTPAADPAQAGVSVQVSLRNTRYERLDYGWGPWGGPWGPGWGWPGYYRYPYWASPWGPGWWGPPMSSPWYEREVGVLIRDRNGGQVLYEGHARSDGALSGGTALFGAMFRAALQDFPQGNPTPRRVNVPLDENAAAAAPATPAATAH</sequence>
<accession>A0A848F4U9</accession>
<dbReference type="Gene3D" id="3.30.160.670">
    <property type="match status" value="1"/>
</dbReference>
<keyword evidence="4" id="KW-1185">Reference proteome</keyword>
<dbReference type="EMBL" id="JABBFW010000001">
    <property type="protein sequence ID" value="NML13639.1"/>
    <property type="molecule type" value="Genomic_DNA"/>
</dbReference>
<evidence type="ECO:0000259" key="2">
    <source>
        <dbReference type="Pfam" id="PF13590"/>
    </source>
</evidence>
<feature type="chain" id="PRO_5032948204" evidence="1">
    <location>
        <begin position="22"/>
        <end position="219"/>
    </location>
</feature>
<feature type="signal peptide" evidence="1">
    <location>
        <begin position="1"/>
        <end position="21"/>
    </location>
</feature>